<protein>
    <submittedName>
        <fullName evidence="1">Uncharacterized protein</fullName>
    </submittedName>
</protein>
<dbReference type="EMBL" id="PQ015378">
    <property type="protein sequence ID" value="XDJ14699.1"/>
    <property type="molecule type" value="Genomic_DNA"/>
</dbReference>
<evidence type="ECO:0000313" key="1">
    <source>
        <dbReference type="EMBL" id="XDJ14699.1"/>
    </source>
</evidence>
<sequence>MGMEMAEKFIPTMGIKGWINHPEDKADYIIACFMEANYSMSVIHRDQNESLQHLLKIHANHMYDLETALQDKLDAKLKAAFNEQSYSVVSVDESAETPGKFTINFTGYVVTDAKTYTVGWMVQFQDSRVVKIAKINNGV</sequence>
<proteinExistence type="predicted"/>
<accession>A0AB39CCI3</accession>
<name>A0AB39CCI3_9VIRU</name>
<organism evidence="1">
    <name type="scientific">Pseudomonas phage RVTF4</name>
    <dbReference type="NCBI Taxonomy" id="3236931"/>
    <lineage>
        <taxon>Viruses</taxon>
    </lineage>
</organism>
<reference evidence="1" key="1">
    <citation type="submission" date="2024-07" db="EMBL/GenBank/DDBJ databases">
        <authorList>
            <person name="Bringhurst R.M."/>
            <person name="Homer T.E."/>
        </authorList>
    </citation>
    <scope>NUCLEOTIDE SEQUENCE</scope>
</reference>